<comment type="cofactor">
    <cofactor evidence="13">
        <name>iron-sulfur cluster</name>
        <dbReference type="ChEBI" id="CHEBI:30408"/>
    </cofactor>
</comment>
<keyword evidence="12 13" id="KW-0464">Manganese</keyword>
<dbReference type="GO" id="GO:0046872">
    <property type="term" value="F:metal ion binding"/>
    <property type="evidence" value="ECO:0007669"/>
    <property type="project" value="UniProtKB-KW"/>
</dbReference>
<evidence type="ECO:0000256" key="12">
    <source>
        <dbReference type="ARBA" id="ARBA00023211"/>
    </source>
</evidence>
<keyword evidence="6 13" id="KW-0479">Metal-binding</keyword>
<evidence type="ECO:0000313" key="16">
    <source>
        <dbReference type="Proteomes" id="UP000077245"/>
    </source>
</evidence>
<reference evidence="15 16" key="1">
    <citation type="submission" date="2016-04" db="EMBL/GenBank/DDBJ databases">
        <title>Genome sequence of Methanobrevibacter curvatus DSM 11111.</title>
        <authorList>
            <person name="Poehlein A."/>
            <person name="Seedorf H."/>
            <person name="Daniel R."/>
        </authorList>
    </citation>
    <scope>NUCLEOTIDE SEQUENCE [LARGE SCALE GENOMIC DNA]</scope>
    <source>
        <strain evidence="15 16">DSM 11111</strain>
    </source>
</reference>
<evidence type="ECO:0000256" key="9">
    <source>
        <dbReference type="ARBA" id="ARBA00023004"/>
    </source>
</evidence>
<keyword evidence="10 13" id="KW-0411">Iron-sulfur</keyword>
<evidence type="ECO:0000256" key="3">
    <source>
        <dbReference type="ARBA" id="ARBA00012768"/>
    </source>
</evidence>
<dbReference type="InterPro" id="IPR051827">
    <property type="entry name" value="Cas4_exonuclease"/>
</dbReference>
<evidence type="ECO:0000256" key="10">
    <source>
        <dbReference type="ARBA" id="ARBA00023014"/>
    </source>
</evidence>
<feature type="domain" description="DUF83" evidence="14">
    <location>
        <begin position="154"/>
        <end position="265"/>
    </location>
</feature>
<evidence type="ECO:0000259" key="14">
    <source>
        <dbReference type="Pfam" id="PF01930"/>
    </source>
</evidence>
<evidence type="ECO:0000256" key="2">
    <source>
        <dbReference type="ARBA" id="ARBA00009189"/>
    </source>
</evidence>
<comment type="function">
    <text evidence="13">CRISPR (clustered regularly interspaced short palindromic repeat) is an adaptive immune system that provides protection against mobile genetic elements (viruses, transposable elements and conjugative plasmids). CRISPR clusters contain sequences complementary to antecedent mobile elements and target invading nucleic acids. CRISPR clusters are transcribed and processed into CRISPR RNA (crRNA).</text>
</comment>
<keyword evidence="5 13" id="KW-0540">Nuclease</keyword>
<evidence type="ECO:0000256" key="8">
    <source>
        <dbReference type="ARBA" id="ARBA00022839"/>
    </source>
</evidence>
<keyword evidence="9 13" id="KW-0408">Iron</keyword>
<keyword evidence="11 13" id="KW-0051">Antiviral defense</keyword>
<dbReference type="EC" id="3.1.12.1" evidence="3 13"/>
<comment type="caution">
    <text evidence="15">The sequence shown here is derived from an EMBL/GenBank/DDBJ whole genome shotgun (WGS) entry which is preliminary data.</text>
</comment>
<keyword evidence="7 13" id="KW-0378">Hydrolase</keyword>
<evidence type="ECO:0000256" key="4">
    <source>
        <dbReference type="ARBA" id="ARBA00020049"/>
    </source>
</evidence>
<dbReference type="InterPro" id="IPR022765">
    <property type="entry name" value="Dna2/Cas4_DUF83"/>
</dbReference>
<dbReference type="GO" id="GO:0051607">
    <property type="term" value="P:defense response to virus"/>
    <property type="evidence" value="ECO:0007669"/>
    <property type="project" value="UniProtKB-KW"/>
</dbReference>
<proteinExistence type="inferred from homology"/>
<dbReference type="Proteomes" id="UP000077245">
    <property type="component" value="Unassembled WGS sequence"/>
</dbReference>
<comment type="similarity">
    <text evidence="2 13">Belongs to the CRISPR-associated exonuclease Cas4 family.</text>
</comment>
<gene>
    <name evidence="15" type="ORF">MBCUR_02320</name>
</gene>
<keyword evidence="16" id="KW-1185">Reference proteome</keyword>
<dbReference type="GO" id="GO:0004527">
    <property type="term" value="F:exonuclease activity"/>
    <property type="evidence" value="ECO:0007669"/>
    <property type="project" value="UniProtKB-KW"/>
</dbReference>
<dbReference type="RefSeq" id="WP_067089164.1">
    <property type="nucleotide sequence ID" value="NZ_LWMV01000032.1"/>
</dbReference>
<dbReference type="OrthoDB" id="26676at2157"/>
<dbReference type="PANTHER" id="PTHR36531:SF6">
    <property type="entry name" value="DNA REPLICATION ATP-DEPENDENT HELICASE_NUCLEASE DNA2"/>
    <property type="match status" value="1"/>
</dbReference>
<dbReference type="GO" id="GO:0051536">
    <property type="term" value="F:iron-sulfur cluster binding"/>
    <property type="evidence" value="ECO:0007669"/>
    <property type="project" value="UniProtKB-KW"/>
</dbReference>
<organism evidence="15 16">
    <name type="scientific">Methanobrevibacter curvatus</name>
    <dbReference type="NCBI Taxonomy" id="49547"/>
    <lineage>
        <taxon>Archaea</taxon>
        <taxon>Methanobacteriati</taxon>
        <taxon>Methanobacteriota</taxon>
        <taxon>Methanomada group</taxon>
        <taxon>Methanobacteria</taxon>
        <taxon>Methanobacteriales</taxon>
        <taxon>Methanobacteriaceae</taxon>
        <taxon>Methanobrevibacter</taxon>
    </lineage>
</organism>
<comment type="cofactor">
    <cofactor evidence="13">
        <name>Mg(2+)</name>
        <dbReference type="ChEBI" id="CHEBI:18420"/>
    </cofactor>
    <cofactor evidence="13">
        <name>Mn(2+)</name>
        <dbReference type="ChEBI" id="CHEBI:29035"/>
    </cofactor>
    <text evidence="13">Mg(2+) or Mn(2+) required for ssDNA cleavage activity.</text>
</comment>
<protein>
    <recommendedName>
        <fullName evidence="4 13">CRISPR-associated exonuclease Cas4</fullName>
        <ecNumber evidence="3 13">3.1.12.1</ecNumber>
    </recommendedName>
</protein>
<comment type="cofactor">
    <cofactor evidence="1">
        <name>[4Fe-4S] cluster</name>
        <dbReference type="ChEBI" id="CHEBI:49883"/>
    </cofactor>
</comment>
<dbReference type="PATRIC" id="fig|49547.3.peg.243"/>
<dbReference type="STRING" id="49547.MBCUR_02320"/>
<keyword evidence="8 13" id="KW-0269">Exonuclease</keyword>
<evidence type="ECO:0000256" key="1">
    <source>
        <dbReference type="ARBA" id="ARBA00001966"/>
    </source>
</evidence>
<sequence>MISLSSIQEYMFCPLKLFLRNNVDNNQEDSILINKTIKRIRIDIQDLLHRNIRGLKKEMDVEEIKEYLSRNIKDTTIESLNILKERSDVLESEYKEIKDDLMNDISFSVDLLSVQVKNAMKNLEEDGSEISEMFFPTALYNYLIKDNGLEVIGSCDKIEIVEGRYIPIDIKNSIPPVQGVWDGDAIKLVANAMLIEQEFDTEVFVGYIDYLKLGQKRQVIMDSKLRKSLFKVLHQVKEILYEGIAPEIKSTPGKCSKCEYYDICQGDDDTFREISN</sequence>
<dbReference type="PANTHER" id="PTHR36531">
    <property type="entry name" value="CRISPR-ASSOCIATED EXONUCLEASE CAS4"/>
    <property type="match status" value="1"/>
</dbReference>
<dbReference type="NCBIfam" id="TIGR00372">
    <property type="entry name" value="cas4"/>
    <property type="match status" value="1"/>
</dbReference>
<dbReference type="AlphaFoldDB" id="A0A166DH49"/>
<evidence type="ECO:0000256" key="13">
    <source>
        <dbReference type="RuleBase" id="RU365022"/>
    </source>
</evidence>
<evidence type="ECO:0000256" key="5">
    <source>
        <dbReference type="ARBA" id="ARBA00022722"/>
    </source>
</evidence>
<evidence type="ECO:0000256" key="11">
    <source>
        <dbReference type="ARBA" id="ARBA00023118"/>
    </source>
</evidence>
<name>A0A166DH49_9EURY</name>
<dbReference type="Pfam" id="PF01930">
    <property type="entry name" value="Cas_Cas4"/>
    <property type="match status" value="1"/>
</dbReference>
<dbReference type="Gene3D" id="3.90.320.10">
    <property type="match status" value="1"/>
</dbReference>
<dbReference type="InterPro" id="IPR013343">
    <property type="entry name" value="CRISPR-assoc_prot_Cas4"/>
</dbReference>
<dbReference type="EMBL" id="LWMV01000032">
    <property type="protein sequence ID" value="KZX15598.1"/>
    <property type="molecule type" value="Genomic_DNA"/>
</dbReference>
<dbReference type="InterPro" id="IPR011604">
    <property type="entry name" value="PDDEXK-like_dom_sf"/>
</dbReference>
<evidence type="ECO:0000313" key="15">
    <source>
        <dbReference type="EMBL" id="KZX15598.1"/>
    </source>
</evidence>
<evidence type="ECO:0000256" key="7">
    <source>
        <dbReference type="ARBA" id="ARBA00022801"/>
    </source>
</evidence>
<accession>A0A166DH49</accession>
<evidence type="ECO:0000256" key="6">
    <source>
        <dbReference type="ARBA" id="ARBA00022723"/>
    </source>
</evidence>